<dbReference type="EMBL" id="QUNI01000004">
    <property type="protein sequence ID" value="REG99652.1"/>
    <property type="molecule type" value="Genomic_DNA"/>
</dbReference>
<sequence length="159" mass="18336">MNTITYLKDVPLFKKVLGFALSFFGLYAFLLLNIIFGAIFLTLGINFLLTEGSEINLQNNTYRNIKSLFGSHFGKWQPCPEFEYVSVFKTKENQTIRVVTAETTMQSDVIVLNLFYKGNKHITFYKTQDKTDAFNVAEKFKSIFKIDILDATGSEKRWL</sequence>
<proteinExistence type="predicted"/>
<reference evidence="2 3" key="1">
    <citation type="submission" date="2018-08" db="EMBL/GenBank/DDBJ databases">
        <title>Genomic Encyclopedia of Archaeal and Bacterial Type Strains, Phase II (KMG-II): from individual species to whole genera.</title>
        <authorList>
            <person name="Goeker M."/>
        </authorList>
    </citation>
    <scope>NUCLEOTIDE SEQUENCE [LARGE SCALE GENOMIC DNA]</scope>
    <source>
        <strain evidence="2 3">DSM 100880</strain>
    </source>
</reference>
<dbReference type="RefSeq" id="WP_115812461.1">
    <property type="nucleotide sequence ID" value="NZ_QUNI01000004.1"/>
</dbReference>
<keyword evidence="1" id="KW-0472">Membrane</keyword>
<comment type="caution">
    <text evidence="2">The sequence shown here is derived from an EMBL/GenBank/DDBJ whole genome shotgun (WGS) entry which is preliminary data.</text>
</comment>
<feature type="transmembrane region" description="Helical" evidence="1">
    <location>
        <begin position="20"/>
        <end position="49"/>
    </location>
</feature>
<keyword evidence="1" id="KW-1133">Transmembrane helix</keyword>
<protein>
    <submittedName>
        <fullName evidence="2">Uncharacterized protein</fullName>
    </submittedName>
</protein>
<gene>
    <name evidence="2" type="ORF">C8P67_104282</name>
</gene>
<dbReference type="Proteomes" id="UP000257136">
    <property type="component" value="Unassembled WGS sequence"/>
</dbReference>
<name>A0A3E0EN22_9FLAO</name>
<accession>A0A3E0EN22</accession>
<evidence type="ECO:0000313" key="3">
    <source>
        <dbReference type="Proteomes" id="UP000257136"/>
    </source>
</evidence>
<evidence type="ECO:0000256" key="1">
    <source>
        <dbReference type="SAM" id="Phobius"/>
    </source>
</evidence>
<dbReference type="OrthoDB" id="886404at2"/>
<dbReference type="AlphaFoldDB" id="A0A3E0EN22"/>
<keyword evidence="3" id="KW-1185">Reference proteome</keyword>
<keyword evidence="1" id="KW-0812">Transmembrane</keyword>
<evidence type="ECO:0000313" key="2">
    <source>
        <dbReference type="EMBL" id="REG99652.1"/>
    </source>
</evidence>
<organism evidence="2 3">
    <name type="scientific">Flavobacterium aquicola</name>
    <dbReference type="NCBI Taxonomy" id="1682742"/>
    <lineage>
        <taxon>Bacteria</taxon>
        <taxon>Pseudomonadati</taxon>
        <taxon>Bacteroidota</taxon>
        <taxon>Flavobacteriia</taxon>
        <taxon>Flavobacteriales</taxon>
        <taxon>Flavobacteriaceae</taxon>
        <taxon>Flavobacterium</taxon>
    </lineage>
</organism>